<dbReference type="Proteomes" id="UP000230821">
    <property type="component" value="Unassembled WGS sequence"/>
</dbReference>
<reference evidence="1 2" key="1">
    <citation type="submission" date="2017-10" db="EMBL/GenBank/DDBJ databases">
        <title>Novel microbial diversity and functional potential in the marine mammal oral microbiome.</title>
        <authorList>
            <person name="Dudek N.K."/>
            <person name="Sun C.L."/>
            <person name="Burstein D."/>
            <person name="Kantor R.S."/>
            <person name="Aliaga Goltsman D.S."/>
            <person name="Bik E.M."/>
            <person name="Thomas B.C."/>
            <person name="Banfield J.F."/>
            <person name="Relman D.A."/>
        </authorList>
    </citation>
    <scope>NUCLEOTIDE SEQUENCE [LARGE SCALE GENOMIC DNA]</scope>
    <source>
        <strain evidence="1">DOLJORAL78_47_16</strain>
    </source>
</reference>
<evidence type="ECO:0000313" key="1">
    <source>
        <dbReference type="EMBL" id="PIE31670.1"/>
    </source>
</evidence>
<evidence type="ECO:0000313" key="2">
    <source>
        <dbReference type="Proteomes" id="UP000230821"/>
    </source>
</evidence>
<comment type="caution">
    <text evidence="1">The sequence shown here is derived from an EMBL/GenBank/DDBJ whole genome shotgun (WGS) entry which is preliminary data.</text>
</comment>
<protein>
    <submittedName>
        <fullName evidence="1">Uncharacterized protein</fullName>
    </submittedName>
</protein>
<gene>
    <name evidence="1" type="ORF">CSA56_17615</name>
</gene>
<name>A0A2G6K8G7_9BACT</name>
<dbReference type="AlphaFoldDB" id="A0A2G6K8G7"/>
<accession>A0A2G6K8G7</accession>
<organism evidence="1 2">
    <name type="scientific">candidate division KSB3 bacterium</name>
    <dbReference type="NCBI Taxonomy" id="2044937"/>
    <lineage>
        <taxon>Bacteria</taxon>
        <taxon>candidate division KSB3</taxon>
    </lineage>
</organism>
<proteinExistence type="predicted"/>
<sequence>MSLPQGIAGSIYGLKTASCYFLSALVTAMVADFILQRFVLKVVINILQLRWLLRNLNLKPNAPFTDSNESWS</sequence>
<dbReference type="EMBL" id="PDSK01000133">
    <property type="protein sequence ID" value="PIE31670.1"/>
    <property type="molecule type" value="Genomic_DNA"/>
</dbReference>